<name>A0A0C2J420_THEKT</name>
<comment type="caution">
    <text evidence="1">The sequence shown here is derived from an EMBL/GenBank/DDBJ whole genome shotgun (WGS) entry which is preliminary data.</text>
</comment>
<protein>
    <submittedName>
        <fullName evidence="1">Uncharacterized protein</fullName>
    </submittedName>
</protein>
<gene>
    <name evidence="1" type="ORF">RF11_12523</name>
</gene>
<dbReference type="Proteomes" id="UP000031668">
    <property type="component" value="Unassembled WGS sequence"/>
</dbReference>
<sequence>MPLKAIALIHSLDEEHIVIILLEFTKIRDPALETSSGRTLNTGMCKVDRGLIYPQRTSCISLSNGLPGEKPVIELVFYRGSGVLPTVFTQIDKYLVRNKRKQRAVIPDQTQTRHAAQE</sequence>
<evidence type="ECO:0000313" key="1">
    <source>
        <dbReference type="EMBL" id="KII63837.1"/>
    </source>
</evidence>
<reference evidence="1 2" key="1">
    <citation type="journal article" date="2014" name="Genome Biol. Evol.">
        <title>The genome of the myxosporean Thelohanellus kitauei shows adaptations to nutrient acquisition within its fish host.</title>
        <authorList>
            <person name="Yang Y."/>
            <person name="Xiong J."/>
            <person name="Zhou Z."/>
            <person name="Huo F."/>
            <person name="Miao W."/>
            <person name="Ran C."/>
            <person name="Liu Y."/>
            <person name="Zhang J."/>
            <person name="Feng J."/>
            <person name="Wang M."/>
            <person name="Wang M."/>
            <person name="Wang L."/>
            <person name="Yao B."/>
        </authorList>
    </citation>
    <scope>NUCLEOTIDE SEQUENCE [LARGE SCALE GENOMIC DNA]</scope>
    <source>
        <strain evidence="1">Wuqing</strain>
    </source>
</reference>
<organism evidence="1 2">
    <name type="scientific">Thelohanellus kitauei</name>
    <name type="common">Myxosporean</name>
    <dbReference type="NCBI Taxonomy" id="669202"/>
    <lineage>
        <taxon>Eukaryota</taxon>
        <taxon>Metazoa</taxon>
        <taxon>Cnidaria</taxon>
        <taxon>Myxozoa</taxon>
        <taxon>Myxosporea</taxon>
        <taxon>Bivalvulida</taxon>
        <taxon>Platysporina</taxon>
        <taxon>Myxobolidae</taxon>
        <taxon>Thelohanellus</taxon>
    </lineage>
</organism>
<dbReference type="EMBL" id="JWZT01004572">
    <property type="protein sequence ID" value="KII63837.1"/>
    <property type="molecule type" value="Genomic_DNA"/>
</dbReference>
<evidence type="ECO:0000313" key="2">
    <source>
        <dbReference type="Proteomes" id="UP000031668"/>
    </source>
</evidence>
<keyword evidence="2" id="KW-1185">Reference proteome</keyword>
<accession>A0A0C2J420</accession>
<proteinExistence type="predicted"/>
<dbReference type="AlphaFoldDB" id="A0A0C2J420"/>